<gene>
    <name evidence="2" type="ORF">ACFQ16_28890</name>
</gene>
<protein>
    <submittedName>
        <fullName evidence="2">Uncharacterized protein</fullName>
    </submittedName>
</protein>
<dbReference type="Proteomes" id="UP001597018">
    <property type="component" value="Unassembled WGS sequence"/>
</dbReference>
<dbReference type="Gene3D" id="1.10.860.10">
    <property type="entry name" value="DNAb Helicase, Chain A"/>
    <property type="match status" value="1"/>
</dbReference>
<dbReference type="RefSeq" id="WP_345600024.1">
    <property type="nucleotide sequence ID" value="NZ_BAABLT010000002.1"/>
</dbReference>
<dbReference type="EMBL" id="JBHTIW010000042">
    <property type="protein sequence ID" value="MFD0923782.1"/>
    <property type="molecule type" value="Genomic_DNA"/>
</dbReference>
<reference evidence="3" key="1">
    <citation type="journal article" date="2019" name="Int. J. Syst. Evol. Microbiol.">
        <title>The Global Catalogue of Microorganisms (GCM) 10K type strain sequencing project: providing services to taxonomists for standard genome sequencing and annotation.</title>
        <authorList>
            <consortium name="The Broad Institute Genomics Platform"/>
            <consortium name="The Broad Institute Genome Sequencing Center for Infectious Disease"/>
            <person name="Wu L."/>
            <person name="Ma J."/>
        </authorList>
    </citation>
    <scope>NUCLEOTIDE SEQUENCE [LARGE SCALE GENOMIC DNA]</scope>
    <source>
        <strain evidence="3">CCUG 56401</strain>
    </source>
</reference>
<comment type="caution">
    <text evidence="2">The sequence shown here is derived from an EMBL/GenBank/DDBJ whole genome shotgun (WGS) entry which is preliminary data.</text>
</comment>
<evidence type="ECO:0000313" key="3">
    <source>
        <dbReference type="Proteomes" id="UP001597018"/>
    </source>
</evidence>
<name>A0ABW3G0T0_9PSEU</name>
<evidence type="ECO:0000313" key="2">
    <source>
        <dbReference type="EMBL" id="MFD0923782.1"/>
    </source>
</evidence>
<evidence type="ECO:0000256" key="1">
    <source>
        <dbReference type="SAM" id="MobiDB-lite"/>
    </source>
</evidence>
<keyword evidence="3" id="KW-1185">Reference proteome</keyword>
<feature type="region of interest" description="Disordered" evidence="1">
    <location>
        <begin position="166"/>
        <end position="191"/>
    </location>
</feature>
<accession>A0ABW3G0T0</accession>
<sequence length="191" mass="21192">MPHHLPDSLFPPQRGELDLVRGFLGCLMTCPVHRARELLAGMRPTDAGPGLRGVVFELILTVVAAGIDPDPRVLLGEARRRGLLDTEDRHKQFAHWIAETYQFAPCPGAGASLKRDVLETALRWAVAEHGQRLVNAAAHASLDDLRTLVDLDDDLVDLWHRTEDELRSWDRGPKPQEGERRGPEPGRKAAA</sequence>
<proteinExistence type="predicted"/>
<organism evidence="2 3">
    <name type="scientific">Saccharopolyspora rosea</name>
    <dbReference type="NCBI Taxonomy" id="524884"/>
    <lineage>
        <taxon>Bacteria</taxon>
        <taxon>Bacillati</taxon>
        <taxon>Actinomycetota</taxon>
        <taxon>Actinomycetes</taxon>
        <taxon>Pseudonocardiales</taxon>
        <taxon>Pseudonocardiaceae</taxon>
        <taxon>Saccharopolyspora</taxon>
    </lineage>
</organism>
<dbReference type="InterPro" id="IPR016136">
    <property type="entry name" value="DNA_helicase_N/primase_C"/>
</dbReference>